<dbReference type="CDD" id="cd16914">
    <property type="entry name" value="EcfT"/>
    <property type="match status" value="1"/>
</dbReference>
<evidence type="ECO:0000256" key="4">
    <source>
        <dbReference type="ARBA" id="ARBA00022989"/>
    </source>
</evidence>
<accession>A0A162FCF2</accession>
<comment type="subcellular location">
    <subcellularLocation>
        <location evidence="1">Membrane</location>
        <topology evidence="1">Multi-pass membrane protein</topology>
    </subcellularLocation>
</comment>
<keyword evidence="8" id="KW-1185">Reference proteome</keyword>
<dbReference type="RefSeq" id="WP_063720550.1">
    <property type="nucleotide sequence ID" value="NZ_LT985121.1"/>
</dbReference>
<dbReference type="PATRIC" id="fig|66851.6.peg.1917"/>
<evidence type="ECO:0000256" key="2">
    <source>
        <dbReference type="ARBA" id="ARBA00022475"/>
    </source>
</evidence>
<evidence type="ECO:0000256" key="1">
    <source>
        <dbReference type="ARBA" id="ARBA00004141"/>
    </source>
</evidence>
<evidence type="ECO:0000256" key="3">
    <source>
        <dbReference type="ARBA" id="ARBA00022692"/>
    </source>
</evidence>
<organism evidence="7 8">
    <name type="scientific">Methanobrevibacter oralis</name>
    <dbReference type="NCBI Taxonomy" id="66851"/>
    <lineage>
        <taxon>Archaea</taxon>
        <taxon>Methanobacteriati</taxon>
        <taxon>Methanobacteriota</taxon>
        <taxon>Methanomada group</taxon>
        <taxon>Methanobacteria</taxon>
        <taxon>Methanobacteriales</taxon>
        <taxon>Methanobacteriaceae</taxon>
        <taxon>Methanobrevibacter</taxon>
    </lineage>
</organism>
<evidence type="ECO:0000256" key="6">
    <source>
        <dbReference type="SAM" id="Phobius"/>
    </source>
</evidence>
<protein>
    <submittedName>
        <fullName evidence="7">Energy-coupling factor transporter transmembrane protein EcfT</fullName>
    </submittedName>
</protein>
<evidence type="ECO:0000313" key="8">
    <source>
        <dbReference type="Proteomes" id="UP000077428"/>
    </source>
</evidence>
<keyword evidence="2" id="KW-1003">Cell membrane</keyword>
<proteinExistence type="predicted"/>
<dbReference type="AlphaFoldDB" id="A0A162FCF2"/>
<keyword evidence="3 6" id="KW-0812">Transmembrane</keyword>
<gene>
    <name evidence="7" type="primary">ecfT_3</name>
    <name evidence="7" type="ORF">MBORA_17630</name>
</gene>
<keyword evidence="4 6" id="KW-1133">Transmembrane helix</keyword>
<dbReference type="Pfam" id="PF02361">
    <property type="entry name" value="CbiQ"/>
    <property type="match status" value="1"/>
</dbReference>
<dbReference type="InterPro" id="IPR003339">
    <property type="entry name" value="ABC/ECF_trnsptr_transmembrane"/>
</dbReference>
<feature type="transmembrane region" description="Helical" evidence="6">
    <location>
        <begin position="214"/>
        <end position="236"/>
    </location>
</feature>
<evidence type="ECO:0000256" key="5">
    <source>
        <dbReference type="ARBA" id="ARBA00023136"/>
    </source>
</evidence>
<sequence length="237" mass="27885">MIQEISKLTFQLDPRIKFLLILIIGFMMFYFTEIGYMIFILGLFIFLSIFEGVFNESFKYFLIFSILLIVDLSSAYITNIWFNIALSTLLYVVERLFVFGIIGFYIFKTTKLSKFISALESLKIPKYIILPFSVMFRFLPTILEEYAYLRDSMKIRGINFSAKMIIKKPLDYMEYIIVPILIRSFKISDELSAYAMLRGLDSEKQKTKLFDLKFAVFDYLIISGVSIFTFIFYIGVF</sequence>
<feature type="transmembrane region" description="Helical" evidence="6">
    <location>
        <begin position="20"/>
        <end position="49"/>
    </location>
</feature>
<evidence type="ECO:0000313" key="7">
    <source>
        <dbReference type="EMBL" id="KZX10925.1"/>
    </source>
</evidence>
<reference evidence="8" key="1">
    <citation type="journal article" date="2016" name="Genome Announc.">
        <title>Draft Genome Sequences of Methanobrevibacter curvatus DSM11111, Methanobrevibacter cuticularis DSM11139, Methanobrevibacter filiformis DSM11501, and Methanobrevibacter oralis DSM7256.</title>
        <authorList>
            <person name="Poehlein A."/>
            <person name="Seedorf H."/>
        </authorList>
    </citation>
    <scope>NUCLEOTIDE SEQUENCE [LARGE SCALE GENOMIC DNA]</scope>
    <source>
        <strain evidence="8">DSM 7256 / JCM 30027 / ZR</strain>
    </source>
</reference>
<feature type="transmembrane region" description="Helical" evidence="6">
    <location>
        <begin position="61"/>
        <end position="82"/>
    </location>
</feature>
<dbReference type="Proteomes" id="UP000077428">
    <property type="component" value="Unassembled WGS sequence"/>
</dbReference>
<dbReference type="PANTHER" id="PTHR34857">
    <property type="entry name" value="SLL0384 PROTEIN"/>
    <property type="match status" value="1"/>
</dbReference>
<feature type="transmembrane region" description="Helical" evidence="6">
    <location>
        <begin position="127"/>
        <end position="149"/>
    </location>
</feature>
<feature type="transmembrane region" description="Helical" evidence="6">
    <location>
        <begin position="89"/>
        <end position="107"/>
    </location>
</feature>
<dbReference type="GO" id="GO:0005886">
    <property type="term" value="C:plasma membrane"/>
    <property type="evidence" value="ECO:0007669"/>
    <property type="project" value="UniProtKB-ARBA"/>
</dbReference>
<name>A0A162FCF2_METOA</name>
<comment type="caution">
    <text evidence="7">The sequence shown here is derived from an EMBL/GenBank/DDBJ whole genome shotgun (WGS) entry which is preliminary data.</text>
</comment>
<keyword evidence="5 6" id="KW-0472">Membrane</keyword>
<dbReference type="EMBL" id="LWMU01000103">
    <property type="protein sequence ID" value="KZX10925.1"/>
    <property type="molecule type" value="Genomic_DNA"/>
</dbReference>
<dbReference type="STRING" id="66851.MBORA_17630"/>
<dbReference type="InterPro" id="IPR051611">
    <property type="entry name" value="ECF_transporter_component"/>
</dbReference>
<dbReference type="PANTHER" id="PTHR34857:SF2">
    <property type="entry name" value="SLL0384 PROTEIN"/>
    <property type="match status" value="1"/>
</dbReference>